<dbReference type="AlphaFoldDB" id="A0A167PPY0"/>
<dbReference type="InParanoid" id="A0A167PPY0"/>
<dbReference type="RefSeq" id="XP_018296367.1">
    <property type="nucleotide sequence ID" value="XM_018439041.1"/>
</dbReference>
<dbReference type="OrthoDB" id="28939at2759"/>
<evidence type="ECO:0000313" key="3">
    <source>
        <dbReference type="Proteomes" id="UP000077315"/>
    </source>
</evidence>
<evidence type="ECO:0000256" key="1">
    <source>
        <dbReference type="SAM" id="MobiDB-lite"/>
    </source>
</evidence>
<reference evidence="3" key="1">
    <citation type="submission" date="2015-06" db="EMBL/GenBank/DDBJ databases">
        <title>Expansion of signal transduction pathways in fungi by whole-genome duplication.</title>
        <authorList>
            <consortium name="DOE Joint Genome Institute"/>
            <person name="Corrochano L.M."/>
            <person name="Kuo A."/>
            <person name="Marcet-Houben M."/>
            <person name="Polaino S."/>
            <person name="Salamov A."/>
            <person name="Villalobos J.M."/>
            <person name="Alvarez M.I."/>
            <person name="Avalos J."/>
            <person name="Benito E.P."/>
            <person name="Benoit I."/>
            <person name="Burger G."/>
            <person name="Camino L.P."/>
            <person name="Canovas D."/>
            <person name="Cerda-Olmedo E."/>
            <person name="Cheng J.-F."/>
            <person name="Dominguez A."/>
            <person name="Elias M."/>
            <person name="Eslava A.P."/>
            <person name="Glaser F."/>
            <person name="Grimwood J."/>
            <person name="Gutierrez G."/>
            <person name="Heitman J."/>
            <person name="Henrissat B."/>
            <person name="Iturriaga E.A."/>
            <person name="Lang B.F."/>
            <person name="Lavin J.L."/>
            <person name="Lee S."/>
            <person name="Li W."/>
            <person name="Lindquist E."/>
            <person name="Lopez-Garcia S."/>
            <person name="Luque E.M."/>
            <person name="Marcos A.T."/>
            <person name="Martin J."/>
            <person name="McCluskey K."/>
            <person name="Medina H.R."/>
            <person name="Miralles-Duran A."/>
            <person name="Miyazaki A."/>
            <person name="Munoz-Torres E."/>
            <person name="Oguiza J.A."/>
            <person name="Ohm R."/>
            <person name="Olmedo M."/>
            <person name="Orejas M."/>
            <person name="Ortiz-Castellanos L."/>
            <person name="Pisabarro A.G."/>
            <person name="Rodriguez-Romero J."/>
            <person name="Ruiz-Herrera J."/>
            <person name="Ruiz-Vazquez R."/>
            <person name="Sanz C."/>
            <person name="Schackwitz W."/>
            <person name="Schmutz J."/>
            <person name="Shahriari M."/>
            <person name="Shelest E."/>
            <person name="Silva-Franco F."/>
            <person name="Soanes D."/>
            <person name="Syed K."/>
            <person name="Tagua V.G."/>
            <person name="Talbot N.J."/>
            <person name="Thon M."/>
            <person name="De vries R.P."/>
            <person name="Wiebenga A."/>
            <person name="Yadav J.S."/>
            <person name="Braun E.L."/>
            <person name="Baker S."/>
            <person name="Garre V."/>
            <person name="Horwitz B."/>
            <person name="Torres-Martinez S."/>
            <person name="Idnurm A."/>
            <person name="Herrera-Estrella A."/>
            <person name="Gabaldon T."/>
            <person name="Grigoriev I.V."/>
        </authorList>
    </citation>
    <scope>NUCLEOTIDE SEQUENCE [LARGE SCALE GENOMIC DNA]</scope>
    <source>
        <strain evidence="3">NRRL 1555(-)</strain>
    </source>
</reference>
<proteinExistence type="predicted"/>
<dbReference type="PANTHER" id="PTHR16537">
    <property type="entry name" value="SJOEGREN SYNDROME/SCLERODERMA AUTOANTIGEN 1"/>
    <property type="match status" value="1"/>
</dbReference>
<accession>A0A167PPY0</accession>
<feature type="compositionally biased region" description="Acidic residues" evidence="1">
    <location>
        <begin position="225"/>
        <end position="234"/>
    </location>
</feature>
<feature type="compositionally biased region" description="Basic and acidic residues" evidence="1">
    <location>
        <begin position="212"/>
        <end position="224"/>
    </location>
</feature>
<sequence>MSRSGSDSDLATSLLGTYMLQGWVMTDELCQQSGCSVPMMRSKDGLIKFCVSHDSLPTSSSGQRKPATPISSAPPANTTPTPPAASTSAATTVKPAPKASAPVSDSRTEDVSKILEGCVDSEVDTEDDEWTKVKSMDKMREQSERREQSSKASQLIGQKLLQRWTLLNDICPNSDCYAVPLMRNPVNKHMVCVICNQTYITEQDASAMNFTKNDKPVPERKPEPEPELESEPDLESEHEMVLSELSETRSFCFEDAVEEAIEDRPRNVSTQNSRPVTKAPSPKLGPSSTAPTATTNISFISKRAGFETEYFGQQGIVKMLSLKLSKMTNEVMECDDPTQAASMFSAIETCAKAIEACVQAGEACSDASKKRY</sequence>
<protein>
    <recommendedName>
        <fullName evidence="4">Sjogrens syndrome scleroderma autoantigen 1 family protein</fullName>
    </recommendedName>
</protein>
<dbReference type="VEuPathDB" id="FungiDB:PHYBLDRAFT_185173"/>
<dbReference type="EMBL" id="KV440973">
    <property type="protein sequence ID" value="OAD78327.1"/>
    <property type="molecule type" value="Genomic_DNA"/>
</dbReference>
<feature type="region of interest" description="Disordered" evidence="1">
    <location>
        <begin position="262"/>
        <end position="291"/>
    </location>
</feature>
<keyword evidence="3" id="KW-1185">Reference proteome</keyword>
<evidence type="ECO:0000313" key="2">
    <source>
        <dbReference type="EMBL" id="OAD78327.1"/>
    </source>
</evidence>
<feature type="compositionally biased region" description="Basic and acidic residues" evidence="1">
    <location>
        <begin position="130"/>
        <end position="149"/>
    </location>
</feature>
<feature type="compositionally biased region" description="Low complexity" evidence="1">
    <location>
        <begin position="66"/>
        <end position="104"/>
    </location>
</feature>
<dbReference type="Proteomes" id="UP000077315">
    <property type="component" value="Unassembled WGS sequence"/>
</dbReference>
<feature type="region of interest" description="Disordered" evidence="1">
    <location>
        <begin position="55"/>
        <end position="110"/>
    </location>
</feature>
<evidence type="ECO:0008006" key="4">
    <source>
        <dbReference type="Google" id="ProtNLM"/>
    </source>
</evidence>
<dbReference type="PANTHER" id="PTHR16537:SF1">
    <property type="entry name" value="PROTEIN ZNRD2"/>
    <property type="match status" value="1"/>
</dbReference>
<feature type="region of interest" description="Disordered" evidence="1">
    <location>
        <begin position="210"/>
        <end position="241"/>
    </location>
</feature>
<dbReference type="Pfam" id="PF06677">
    <property type="entry name" value="Auto_anti-p27"/>
    <property type="match status" value="2"/>
</dbReference>
<organism evidence="2 3">
    <name type="scientific">Phycomyces blakesleeanus (strain ATCC 8743b / DSM 1359 / FGSC 10004 / NBRC 33097 / NRRL 1555)</name>
    <dbReference type="NCBI Taxonomy" id="763407"/>
    <lineage>
        <taxon>Eukaryota</taxon>
        <taxon>Fungi</taxon>
        <taxon>Fungi incertae sedis</taxon>
        <taxon>Mucoromycota</taxon>
        <taxon>Mucoromycotina</taxon>
        <taxon>Mucoromycetes</taxon>
        <taxon>Mucorales</taxon>
        <taxon>Phycomycetaceae</taxon>
        <taxon>Phycomyces</taxon>
    </lineage>
</organism>
<dbReference type="GeneID" id="28999947"/>
<feature type="region of interest" description="Disordered" evidence="1">
    <location>
        <begin position="126"/>
        <end position="153"/>
    </location>
</feature>
<dbReference type="STRING" id="763407.A0A167PPY0"/>
<dbReference type="InterPro" id="IPR009563">
    <property type="entry name" value="SSSCA1"/>
</dbReference>
<name>A0A167PPY0_PHYB8</name>
<gene>
    <name evidence="2" type="ORF">PHYBLDRAFT_185173</name>
</gene>
<dbReference type="InterPro" id="IPR051888">
    <property type="entry name" value="UPF0148_domain"/>
</dbReference>